<sequence length="325" mass="38481">MKIGVIVAVYNGERFLLEQLESIANQSRKPDAIWIRDDGSTDQSKPLVQQFITDHSELCIHFIQGQNVGFKENFRLLLSEAYNKMDWIFLSDQDDRWDSDRILKMEKQIQKVDNMSAIASSFRFMNQKSEIYSIPLKQGWSNQNLIPRVISEFRLEPISVDELTFHNYFQGCAMAVHQSVAEEYLKINNPYLPHDWMLSLIAASKNELYFWNEPLFDYRIHADNTIGLPQSSRFEFFNRIKNMNTLYNRTIVIKQSKEVLETLEINYPELMTENRKQQLQFTKENLKLIEYKKIIPLIGQFSNPFYHQYKSKFGQIMDLIYCITH</sequence>
<dbReference type="Pfam" id="PF00535">
    <property type="entry name" value="Glycos_transf_2"/>
    <property type="match status" value="1"/>
</dbReference>
<dbReference type="InterPro" id="IPR029044">
    <property type="entry name" value="Nucleotide-diphossugar_trans"/>
</dbReference>
<dbReference type="OrthoDB" id="9802649at2"/>
<comment type="caution">
    <text evidence="3">The sequence shown here is derived from an EMBL/GenBank/DDBJ whole genome shotgun (WGS) entry which is preliminary data.</text>
</comment>
<accession>A0A1U7NDT0</accession>
<evidence type="ECO:0000256" key="1">
    <source>
        <dbReference type="ARBA" id="ARBA00006739"/>
    </source>
</evidence>
<feature type="domain" description="Glycosyltransferase 2-like" evidence="2">
    <location>
        <begin position="5"/>
        <end position="124"/>
    </location>
</feature>
<dbReference type="PANTHER" id="PTHR43685">
    <property type="entry name" value="GLYCOSYLTRANSFERASE"/>
    <property type="match status" value="1"/>
</dbReference>
<reference evidence="3 4" key="1">
    <citation type="submission" date="2016-11" db="EMBL/GenBank/DDBJ databases">
        <title>Description of two novel members of the family Erysipelotrichaceae: Ileibacterium lipovorans gen. nov., sp. nov. and Dubosiella newyorkensis, gen. nov., sp. nov.</title>
        <authorList>
            <person name="Cox L.M."/>
            <person name="Sohn J."/>
            <person name="Tyrrell K.L."/>
            <person name="Citron D.M."/>
            <person name="Lawson P.A."/>
            <person name="Patel N.B."/>
            <person name="Iizumi T."/>
            <person name="Perez-Perez G.I."/>
            <person name="Goldstein E.J."/>
            <person name="Blaser M.J."/>
        </authorList>
    </citation>
    <scope>NUCLEOTIDE SEQUENCE [LARGE SCALE GENOMIC DNA]</scope>
    <source>
        <strain evidence="3 4">NYU-BL-A3</strain>
    </source>
</reference>
<dbReference type="InterPro" id="IPR050834">
    <property type="entry name" value="Glycosyltransf_2"/>
</dbReference>
<dbReference type="SUPFAM" id="SSF53448">
    <property type="entry name" value="Nucleotide-diphospho-sugar transferases"/>
    <property type="match status" value="1"/>
</dbReference>
<dbReference type="GeneID" id="82203562"/>
<dbReference type="Proteomes" id="UP000186341">
    <property type="component" value="Unassembled WGS sequence"/>
</dbReference>
<dbReference type="InterPro" id="IPR001173">
    <property type="entry name" value="Glyco_trans_2-like"/>
</dbReference>
<evidence type="ECO:0000313" key="4">
    <source>
        <dbReference type="Proteomes" id="UP000186341"/>
    </source>
</evidence>
<organism evidence="3 4">
    <name type="scientific">Ileibacterium valens</name>
    <dbReference type="NCBI Taxonomy" id="1862668"/>
    <lineage>
        <taxon>Bacteria</taxon>
        <taxon>Bacillati</taxon>
        <taxon>Bacillota</taxon>
        <taxon>Erysipelotrichia</taxon>
        <taxon>Erysipelotrichales</taxon>
        <taxon>Erysipelotrichaceae</taxon>
        <taxon>Ileibacterium</taxon>
    </lineage>
</organism>
<comment type="similarity">
    <text evidence="1">Belongs to the glycosyltransferase 2 family.</text>
</comment>
<evidence type="ECO:0000313" key="3">
    <source>
        <dbReference type="EMBL" id="OLU37511.1"/>
    </source>
</evidence>
<gene>
    <name evidence="3" type="ORF">BO222_10410</name>
</gene>
<keyword evidence="4" id="KW-1185">Reference proteome</keyword>
<evidence type="ECO:0000259" key="2">
    <source>
        <dbReference type="Pfam" id="PF00535"/>
    </source>
</evidence>
<dbReference type="Gene3D" id="3.90.550.10">
    <property type="entry name" value="Spore Coat Polysaccharide Biosynthesis Protein SpsA, Chain A"/>
    <property type="match status" value="1"/>
</dbReference>
<dbReference type="PANTHER" id="PTHR43685:SF11">
    <property type="entry name" value="GLYCOSYLTRANSFERASE TAGX-RELATED"/>
    <property type="match status" value="1"/>
</dbReference>
<dbReference type="AlphaFoldDB" id="A0A1U7NDT0"/>
<proteinExistence type="inferred from homology"/>
<dbReference type="RefSeq" id="WP_075820753.1">
    <property type="nucleotide sequence ID" value="NZ_MPJW01000199.1"/>
</dbReference>
<dbReference type="EMBL" id="MPJW01000199">
    <property type="protein sequence ID" value="OLU37511.1"/>
    <property type="molecule type" value="Genomic_DNA"/>
</dbReference>
<name>A0A1U7NDT0_9FIRM</name>
<protein>
    <recommendedName>
        <fullName evidence="2">Glycosyltransferase 2-like domain-containing protein</fullName>
    </recommendedName>
</protein>